<name>A0A138ZYS1_GONPJ</name>
<evidence type="ECO:0008006" key="4">
    <source>
        <dbReference type="Google" id="ProtNLM"/>
    </source>
</evidence>
<proteinExistence type="predicted"/>
<protein>
    <recommendedName>
        <fullName evidence="4">LRAT domain-containing protein</fullName>
    </recommendedName>
</protein>
<dbReference type="AlphaFoldDB" id="A0A138ZYS1"/>
<keyword evidence="3" id="KW-1185">Reference proteome</keyword>
<evidence type="ECO:0000313" key="3">
    <source>
        <dbReference type="Proteomes" id="UP000070544"/>
    </source>
</evidence>
<feature type="region of interest" description="Disordered" evidence="1">
    <location>
        <begin position="86"/>
        <end position="119"/>
    </location>
</feature>
<dbReference type="Gene3D" id="3.90.1720.10">
    <property type="entry name" value="endopeptidase domain like (from Nostoc punctiforme)"/>
    <property type="match status" value="1"/>
</dbReference>
<evidence type="ECO:0000313" key="2">
    <source>
        <dbReference type="EMBL" id="KXS09273.1"/>
    </source>
</evidence>
<gene>
    <name evidence="2" type="ORF">M427DRAFT_49723</name>
</gene>
<evidence type="ECO:0000256" key="1">
    <source>
        <dbReference type="SAM" id="MobiDB-lite"/>
    </source>
</evidence>
<dbReference type="EMBL" id="KQ965873">
    <property type="protein sequence ID" value="KXS09273.1"/>
    <property type="molecule type" value="Genomic_DNA"/>
</dbReference>
<dbReference type="OrthoDB" id="421951at2759"/>
<dbReference type="Proteomes" id="UP000070544">
    <property type="component" value="Unassembled WGS sequence"/>
</dbReference>
<organism evidence="2 3">
    <name type="scientific">Gonapodya prolifera (strain JEL478)</name>
    <name type="common">Monoblepharis prolifera</name>
    <dbReference type="NCBI Taxonomy" id="1344416"/>
    <lineage>
        <taxon>Eukaryota</taxon>
        <taxon>Fungi</taxon>
        <taxon>Fungi incertae sedis</taxon>
        <taxon>Chytridiomycota</taxon>
        <taxon>Chytridiomycota incertae sedis</taxon>
        <taxon>Monoblepharidomycetes</taxon>
        <taxon>Monoblepharidales</taxon>
        <taxon>Gonapodyaceae</taxon>
        <taxon>Gonapodya</taxon>
    </lineage>
</organism>
<sequence>MKCSTWDIIVYYIGGVSSPSAGQESKTVGQLSRHFAVYCGNVCNTCRALLRPFCRDDGAFNVICATLDKCARPRCEGTVLQHQIEERVDPFPNGGSPDQKETPAQAPVADDGDGAPDVKEGRARRALALKRFKSSVDRLDWRDRVETCTARCYSEKELDDFKKWQEKFLHDTFKEKYGDISKGESLWKGTETAKRAHLEERTPKWMSEYHIVINNCQHFTNWCKFGTRMPDDVYKILKMLPSCGRSDPEAIEDEYKSKYGTTDLQVHHDV</sequence>
<reference evidence="2 3" key="1">
    <citation type="journal article" date="2015" name="Genome Biol. Evol.">
        <title>Phylogenomic analyses indicate that early fungi evolved digesting cell walls of algal ancestors of land plants.</title>
        <authorList>
            <person name="Chang Y."/>
            <person name="Wang S."/>
            <person name="Sekimoto S."/>
            <person name="Aerts A.L."/>
            <person name="Choi C."/>
            <person name="Clum A."/>
            <person name="LaButti K.M."/>
            <person name="Lindquist E.A."/>
            <person name="Yee Ngan C."/>
            <person name="Ohm R.A."/>
            <person name="Salamov A.A."/>
            <person name="Grigoriev I.V."/>
            <person name="Spatafora J.W."/>
            <person name="Berbee M.L."/>
        </authorList>
    </citation>
    <scope>NUCLEOTIDE SEQUENCE [LARGE SCALE GENOMIC DNA]</scope>
    <source>
        <strain evidence="2 3">JEL478</strain>
    </source>
</reference>
<accession>A0A138ZYS1</accession>